<comment type="caution">
    <text evidence="2">The sequence shown here is derived from an EMBL/GenBank/DDBJ whole genome shotgun (WGS) entry which is preliminary data.</text>
</comment>
<protein>
    <submittedName>
        <fullName evidence="2">Carboxylesterase</fullName>
        <ecNumber evidence="2">3.1.1.1</ecNumber>
    </submittedName>
</protein>
<dbReference type="GO" id="GO:0106435">
    <property type="term" value="F:carboxylesterase activity"/>
    <property type="evidence" value="ECO:0007669"/>
    <property type="project" value="UniProtKB-EC"/>
</dbReference>
<dbReference type="EMBL" id="LNQE01001062">
    <property type="protein sequence ID" value="KUG21458.1"/>
    <property type="molecule type" value="Genomic_DNA"/>
</dbReference>
<dbReference type="Gene3D" id="3.40.50.1820">
    <property type="entry name" value="alpha/beta hydrolase"/>
    <property type="match status" value="1"/>
</dbReference>
<dbReference type="InterPro" id="IPR029058">
    <property type="entry name" value="AB_hydrolase_fold"/>
</dbReference>
<gene>
    <name evidence="2" type="ORF">ASZ90_008814</name>
</gene>
<dbReference type="GO" id="GO:0016746">
    <property type="term" value="F:acyltransferase activity"/>
    <property type="evidence" value="ECO:0007669"/>
    <property type="project" value="InterPro"/>
</dbReference>
<accession>A0A0W8FL67</accession>
<dbReference type="SMART" id="SM00563">
    <property type="entry name" value="PlsC"/>
    <property type="match status" value="1"/>
</dbReference>
<dbReference type="PANTHER" id="PTHR11614">
    <property type="entry name" value="PHOSPHOLIPASE-RELATED"/>
    <property type="match status" value="1"/>
</dbReference>
<keyword evidence="2" id="KW-0378">Hydrolase</keyword>
<dbReference type="Pfam" id="PF01553">
    <property type="entry name" value="Acyltransferase"/>
    <property type="match status" value="1"/>
</dbReference>
<dbReference type="SUPFAM" id="SSF53474">
    <property type="entry name" value="alpha/beta-Hydrolases"/>
    <property type="match status" value="1"/>
</dbReference>
<dbReference type="InterPro" id="IPR002123">
    <property type="entry name" value="Plipid/glycerol_acylTrfase"/>
</dbReference>
<dbReference type="EC" id="3.1.1.1" evidence="2"/>
<evidence type="ECO:0000313" key="2">
    <source>
        <dbReference type="EMBL" id="KUG21458.1"/>
    </source>
</evidence>
<sequence length="720" mass="82618">MVNLIEVALDTLTKTTKTDIRLHGVENVPAQPVLYVINHFTRMETILMPYVIKKNIKRYPISLAHHSFFSGELGNFMNKVGAVSTTDPNRDKIFINALLTDSYPVIIFPEGQMIKDKKIIEKGKYLVYNAGIRRPPHSGAAQIALRTEFVREKLRKFRAGGDSSSVDRMAAHFGFDSAETNKIISKETYIVPVNITYYPVRAQENILSKLAGRFVKNISTHLQEELEVEGPMVLGKVDIDINFGKPMSAKNYIASNKKLSKLLRDDNPYLDAGEFKKIDSFKKTCVSMMHDYMNAIYGMTAVNHDHLMSYILTKYRNSFSEDDFKNRIFLAIQYLRKIRVTNCHTSLYRKQFYLLNDDYHEKYESFIKESIYSDYIKLDNGIITKNKERFSRKSDFHTIRRDNIIEVLRHEIEPLRDLTRAIDRLMFLPAFFVRWKIKNHFIQLETDLFEQDYQKYFIKAESKPRNIGKPFFLKRFFGRKGVILVHGYMAAPEEIRPLADYLYKNGYNVYGVRLRGHGTAPEDLAIRKWDKWYSSASRAYIIMKNSVKKFSICGFSMGGGIALMQAANKPGKFAGVIAINAPLKLKSVASKFAPIVNLWNKLLSKIHVDKVKMEFVENTPENPEINYVRNPVSGSNELEKLMKQVEDQLKDVKCPALIIQGSDDPVVNPVSGLGIFEKLGTKDKQLLRIYAKHHGILRGEGADKLNAMVLMFLEKVSSGN</sequence>
<name>A0A0W8FL67_9ZZZZ</name>
<dbReference type="Pfam" id="PF12146">
    <property type="entry name" value="Hydrolase_4"/>
    <property type="match status" value="1"/>
</dbReference>
<dbReference type="InterPro" id="IPR022742">
    <property type="entry name" value="Hydrolase_4"/>
</dbReference>
<dbReference type="SUPFAM" id="SSF69593">
    <property type="entry name" value="Glycerol-3-phosphate (1)-acyltransferase"/>
    <property type="match status" value="1"/>
</dbReference>
<proteinExistence type="predicted"/>
<feature type="domain" description="Phospholipid/glycerol acyltransferase" evidence="1">
    <location>
        <begin position="33"/>
        <end position="198"/>
    </location>
</feature>
<dbReference type="InterPro" id="IPR051044">
    <property type="entry name" value="MAG_DAG_Lipase"/>
</dbReference>
<organism evidence="2">
    <name type="scientific">hydrocarbon metagenome</name>
    <dbReference type="NCBI Taxonomy" id="938273"/>
    <lineage>
        <taxon>unclassified sequences</taxon>
        <taxon>metagenomes</taxon>
        <taxon>ecological metagenomes</taxon>
    </lineage>
</organism>
<evidence type="ECO:0000259" key="1">
    <source>
        <dbReference type="SMART" id="SM00563"/>
    </source>
</evidence>
<dbReference type="AlphaFoldDB" id="A0A0W8FL67"/>
<reference evidence="2" key="1">
    <citation type="journal article" date="2015" name="Proc. Natl. Acad. Sci. U.S.A.">
        <title>Networks of energetic and metabolic interactions define dynamics in microbial communities.</title>
        <authorList>
            <person name="Embree M."/>
            <person name="Liu J.K."/>
            <person name="Al-Bassam M.M."/>
            <person name="Zengler K."/>
        </authorList>
    </citation>
    <scope>NUCLEOTIDE SEQUENCE</scope>
</reference>